<name>A0A3S9UNP3_9CAUD</name>
<organism evidence="1 2">
    <name type="scientific">Gordonia phage Nina</name>
    <dbReference type="NCBI Taxonomy" id="2499026"/>
    <lineage>
        <taxon>Viruses</taxon>
        <taxon>Duplodnaviria</taxon>
        <taxon>Heunggongvirae</taxon>
        <taxon>Uroviricota</taxon>
        <taxon>Caudoviricetes</taxon>
        <taxon>Emalynvirus</taxon>
        <taxon>Emalynvirus cozz</taxon>
    </lineage>
</organism>
<sequence>MKKFRKKPVEIEAMQFPTNPSAVDAIEVYRWIERNTLGSFNVNQLWIDPENFSWPESGVSIDARDGRVVIATLEGGHWVSPGDYIIRGVQGEFYPCKPDIFAETYEEVK</sequence>
<dbReference type="EMBL" id="MK279900">
    <property type="protein sequence ID" value="AZS11806.1"/>
    <property type="molecule type" value="Genomic_DNA"/>
</dbReference>
<accession>A0A3S9UNP3</accession>
<gene>
    <name evidence="1" type="primary">52</name>
    <name evidence="1" type="ORF">PBI_NINA_52</name>
</gene>
<proteinExistence type="predicted"/>
<reference evidence="1 2" key="1">
    <citation type="submission" date="2018-12" db="EMBL/GenBank/DDBJ databases">
        <authorList>
            <person name="Divens A.M."/>
            <person name="Stoner T.H."/>
            <person name="Garlena R.A."/>
            <person name="Russell D.A."/>
            <person name="Pope W.H."/>
            <person name="Jacobs-Sera D."/>
            <person name="Hatfull G.F."/>
        </authorList>
    </citation>
    <scope>NUCLEOTIDE SEQUENCE [LARGE SCALE GENOMIC DNA]</scope>
</reference>
<dbReference type="Proteomes" id="UP000288067">
    <property type="component" value="Segment"/>
</dbReference>
<evidence type="ECO:0000313" key="1">
    <source>
        <dbReference type="EMBL" id="AZS11806.1"/>
    </source>
</evidence>
<evidence type="ECO:0000313" key="2">
    <source>
        <dbReference type="Proteomes" id="UP000288067"/>
    </source>
</evidence>
<protein>
    <recommendedName>
        <fullName evidence="3">Phage protein</fullName>
    </recommendedName>
</protein>
<evidence type="ECO:0008006" key="3">
    <source>
        <dbReference type="Google" id="ProtNLM"/>
    </source>
</evidence>